<sequence>MIAIAVMRGKVDELHVGLTASRSNIAILEHRNPKIKATSNQNTPPPRPSLSPSPKPDHSSLLSNPSTVLLPIYLTSLPALCHRSLPPLFLSPTPPPPASTHRLFTVHHCFCSSPPWILPFFLLSSLLALNYADCDSFWRFSCRLLLSLPRFELVSGPEFFLELMKVPRVEAKLRVFSFKMQLTYQLGDLRKNLQTVNSISEEIRTSTKLKRVMQTIPSLGNALNQGTARGSAVGFRLDSLLKLTYTRAQNNRMTLMHYLCKVLAEKLPELLDFPKDLKSLENSTKEESSAKAAKKQTTEELAAKNKEVVQLSKKSEKSSIQIQSSSAVQTASPQPSFAMNVKVIVGVTLIFIIIGVMLGIGDEKLEEEAEDGPPKRLFSHGRHKATISDFSWNMNEV</sequence>
<evidence type="ECO:0000313" key="5">
    <source>
        <dbReference type="EMBL" id="KAK9697672.1"/>
    </source>
</evidence>
<keyword evidence="6" id="KW-1185">Reference proteome</keyword>
<dbReference type="AlphaFoldDB" id="A0AAW1J3R4"/>
<feature type="compositionally biased region" description="Pro residues" evidence="3">
    <location>
        <begin position="43"/>
        <end position="54"/>
    </location>
</feature>
<protein>
    <recommendedName>
        <fullName evidence="2">Formin-like protein</fullName>
    </recommendedName>
</protein>
<dbReference type="PANTHER" id="PTHR45733">
    <property type="entry name" value="FORMIN-J"/>
    <property type="match status" value="1"/>
</dbReference>
<evidence type="ECO:0000256" key="1">
    <source>
        <dbReference type="ARBA" id="ARBA00006468"/>
    </source>
</evidence>
<dbReference type="Proteomes" id="UP001443914">
    <property type="component" value="Unassembled WGS sequence"/>
</dbReference>
<proteinExistence type="inferred from homology"/>
<dbReference type="InterPro" id="IPR051144">
    <property type="entry name" value="Formin_homology_domain"/>
</dbReference>
<dbReference type="InterPro" id="IPR042201">
    <property type="entry name" value="FH2_Formin_sf"/>
</dbReference>
<dbReference type="SUPFAM" id="SSF101447">
    <property type="entry name" value="Formin homology 2 domain (FH2 domain)"/>
    <property type="match status" value="1"/>
</dbReference>
<dbReference type="InterPro" id="IPR015425">
    <property type="entry name" value="FH2_Formin"/>
</dbReference>
<evidence type="ECO:0000313" key="6">
    <source>
        <dbReference type="Proteomes" id="UP001443914"/>
    </source>
</evidence>
<feature type="domain" description="FH2" evidence="4">
    <location>
        <begin position="1"/>
        <end position="397"/>
    </location>
</feature>
<evidence type="ECO:0000256" key="2">
    <source>
        <dbReference type="RuleBase" id="RU361260"/>
    </source>
</evidence>
<accession>A0AAW1J3R4</accession>
<name>A0AAW1J3R4_SAPOF</name>
<comment type="caution">
    <text evidence="5">The sequence shown here is derived from an EMBL/GenBank/DDBJ whole genome shotgun (WGS) entry which is preliminary data.</text>
</comment>
<dbReference type="PANTHER" id="PTHR45733:SF8">
    <property type="entry name" value="FORMIN-J"/>
    <property type="match status" value="1"/>
</dbReference>
<evidence type="ECO:0000259" key="4">
    <source>
        <dbReference type="PROSITE" id="PS51444"/>
    </source>
</evidence>
<evidence type="ECO:0000256" key="3">
    <source>
        <dbReference type="SAM" id="MobiDB-lite"/>
    </source>
</evidence>
<organism evidence="5 6">
    <name type="scientific">Saponaria officinalis</name>
    <name type="common">Common soapwort</name>
    <name type="synonym">Lychnis saponaria</name>
    <dbReference type="NCBI Taxonomy" id="3572"/>
    <lineage>
        <taxon>Eukaryota</taxon>
        <taxon>Viridiplantae</taxon>
        <taxon>Streptophyta</taxon>
        <taxon>Embryophyta</taxon>
        <taxon>Tracheophyta</taxon>
        <taxon>Spermatophyta</taxon>
        <taxon>Magnoliopsida</taxon>
        <taxon>eudicotyledons</taxon>
        <taxon>Gunneridae</taxon>
        <taxon>Pentapetalae</taxon>
        <taxon>Caryophyllales</taxon>
        <taxon>Caryophyllaceae</taxon>
        <taxon>Caryophylleae</taxon>
        <taxon>Saponaria</taxon>
    </lineage>
</organism>
<comment type="similarity">
    <text evidence="1">Belongs to the formin-like family. Class-II subfamily.</text>
</comment>
<dbReference type="Gene3D" id="1.20.58.2220">
    <property type="entry name" value="Formin, FH2 domain"/>
    <property type="match status" value="1"/>
</dbReference>
<dbReference type="PROSITE" id="PS51444">
    <property type="entry name" value="FH2"/>
    <property type="match status" value="1"/>
</dbReference>
<dbReference type="SMART" id="SM00498">
    <property type="entry name" value="FH2"/>
    <property type="match status" value="1"/>
</dbReference>
<feature type="region of interest" description="Disordered" evidence="3">
    <location>
        <begin position="31"/>
        <end position="61"/>
    </location>
</feature>
<dbReference type="Pfam" id="PF02181">
    <property type="entry name" value="FH2"/>
    <property type="match status" value="1"/>
</dbReference>
<gene>
    <name evidence="5" type="ORF">RND81_08G052900</name>
</gene>
<reference evidence="5" key="1">
    <citation type="submission" date="2024-03" db="EMBL/GenBank/DDBJ databases">
        <title>WGS assembly of Saponaria officinalis var. Norfolk2.</title>
        <authorList>
            <person name="Jenkins J."/>
            <person name="Shu S."/>
            <person name="Grimwood J."/>
            <person name="Barry K."/>
            <person name="Goodstein D."/>
            <person name="Schmutz J."/>
            <person name="Leebens-Mack J."/>
            <person name="Osbourn A."/>
        </authorList>
    </citation>
    <scope>NUCLEOTIDE SEQUENCE [LARGE SCALE GENOMIC DNA]</scope>
    <source>
        <strain evidence="5">JIC</strain>
    </source>
</reference>
<dbReference type="EMBL" id="JBDFQZ010000008">
    <property type="protein sequence ID" value="KAK9697672.1"/>
    <property type="molecule type" value="Genomic_DNA"/>
</dbReference>